<name>A0ABS6JPE4_9BACI</name>
<dbReference type="InterPro" id="IPR010273">
    <property type="entry name" value="DUF881"/>
</dbReference>
<keyword evidence="5" id="KW-1185">Reference proteome</keyword>
<organism evidence="4 5">
    <name type="scientific">Evansella alkalicola</name>
    <dbReference type="NCBI Taxonomy" id="745819"/>
    <lineage>
        <taxon>Bacteria</taxon>
        <taxon>Bacillati</taxon>
        <taxon>Bacillota</taxon>
        <taxon>Bacilli</taxon>
        <taxon>Bacillales</taxon>
        <taxon>Bacillaceae</taxon>
        <taxon>Evansella</taxon>
    </lineage>
</organism>
<dbReference type="PANTHER" id="PTHR37313">
    <property type="entry name" value="UPF0749 PROTEIN RV1825"/>
    <property type="match status" value="1"/>
</dbReference>
<sequence length="232" mass="26567">MKNRIIVIFTIVTFIIGFMIAVQFQTTNEPERDTRSLFELRQALTTEKERQAELNREIDRQLELLYQLQQTEDVEDVMLDAIEELREQAGLTEMGGPGIIIEVKPIFDESYEGGAIRTVPPYLLRMLLNELNMSGAIEVAVGNERIITTTPIREVNGVTLINGSRMTQFPLTIKVLTNAPEDLHHAVMASQSREFFSYENFNLEVTPINYVKLPPYGNTLRVRYMNPIKEDS</sequence>
<evidence type="ECO:0000313" key="5">
    <source>
        <dbReference type="Proteomes" id="UP000790580"/>
    </source>
</evidence>
<dbReference type="PANTHER" id="PTHR37313:SF2">
    <property type="entry name" value="UPF0749 PROTEIN YLXX"/>
    <property type="match status" value="1"/>
</dbReference>
<evidence type="ECO:0000313" key="4">
    <source>
        <dbReference type="EMBL" id="MBU9720437.1"/>
    </source>
</evidence>
<dbReference type="Pfam" id="PF05949">
    <property type="entry name" value="DUF881"/>
    <property type="match status" value="1"/>
</dbReference>
<dbReference type="RefSeq" id="WP_088075794.1">
    <property type="nucleotide sequence ID" value="NZ_JAHQCR010000017.1"/>
</dbReference>
<reference evidence="4 5" key="1">
    <citation type="submission" date="2021-06" db="EMBL/GenBank/DDBJ databases">
        <title>Bacillus sp. RD4P76, an endophyte from a halophyte.</title>
        <authorList>
            <person name="Sun J.-Q."/>
        </authorList>
    </citation>
    <scope>NUCLEOTIDE SEQUENCE [LARGE SCALE GENOMIC DNA]</scope>
    <source>
        <strain evidence="4 5">JCM 17098</strain>
    </source>
</reference>
<evidence type="ECO:0000256" key="1">
    <source>
        <dbReference type="ARBA" id="ARBA00009108"/>
    </source>
</evidence>
<dbReference type="EMBL" id="JAHQCR010000017">
    <property type="protein sequence ID" value="MBU9720437.1"/>
    <property type="molecule type" value="Genomic_DNA"/>
</dbReference>
<proteinExistence type="inferred from homology"/>
<gene>
    <name evidence="4" type="ORF">KS407_03145</name>
</gene>
<keyword evidence="3" id="KW-1133">Transmembrane helix</keyword>
<evidence type="ECO:0000256" key="3">
    <source>
        <dbReference type="SAM" id="Phobius"/>
    </source>
</evidence>
<protein>
    <submittedName>
        <fullName evidence="4">DUF881 domain-containing protein</fullName>
    </submittedName>
</protein>
<keyword evidence="3" id="KW-0812">Transmembrane</keyword>
<evidence type="ECO:0000256" key="2">
    <source>
        <dbReference type="SAM" id="Coils"/>
    </source>
</evidence>
<keyword evidence="2" id="KW-0175">Coiled coil</keyword>
<keyword evidence="3" id="KW-0472">Membrane</keyword>
<accession>A0ABS6JPE4</accession>
<feature type="transmembrane region" description="Helical" evidence="3">
    <location>
        <begin position="5"/>
        <end position="24"/>
    </location>
</feature>
<dbReference type="Gene3D" id="3.30.70.1880">
    <property type="entry name" value="Protein of unknown function DUF881"/>
    <property type="match status" value="1"/>
</dbReference>
<comment type="similarity">
    <text evidence="1">Belongs to the UPF0749 family.</text>
</comment>
<feature type="coiled-coil region" evidence="2">
    <location>
        <begin position="37"/>
        <end position="88"/>
    </location>
</feature>
<comment type="caution">
    <text evidence="4">The sequence shown here is derived from an EMBL/GenBank/DDBJ whole genome shotgun (WGS) entry which is preliminary data.</text>
</comment>
<dbReference type="Proteomes" id="UP000790580">
    <property type="component" value="Unassembled WGS sequence"/>
</dbReference>